<keyword evidence="4" id="KW-1185">Reference proteome</keyword>
<dbReference type="Proteomes" id="UP000091820">
    <property type="component" value="Unassembled WGS sequence"/>
</dbReference>
<dbReference type="PANTHER" id="PTHR24071">
    <property type="entry name" value="RAN GTPASE"/>
    <property type="match status" value="1"/>
</dbReference>
<dbReference type="GO" id="GO:0005525">
    <property type="term" value="F:GTP binding"/>
    <property type="evidence" value="ECO:0007669"/>
    <property type="project" value="UniProtKB-KW"/>
</dbReference>
<dbReference type="GO" id="GO:0000054">
    <property type="term" value="P:ribosomal subunit export from nucleus"/>
    <property type="evidence" value="ECO:0007669"/>
    <property type="project" value="TreeGrafter"/>
</dbReference>
<accession>A0A1A9WJV6</accession>
<protein>
    <submittedName>
        <fullName evidence="3">Uncharacterized protein</fullName>
    </submittedName>
</protein>
<dbReference type="GO" id="GO:0005634">
    <property type="term" value="C:nucleus"/>
    <property type="evidence" value="ECO:0007669"/>
    <property type="project" value="TreeGrafter"/>
</dbReference>
<dbReference type="SUPFAM" id="SSF52540">
    <property type="entry name" value="P-loop containing nucleoside triphosphate hydrolases"/>
    <property type="match status" value="1"/>
</dbReference>
<keyword evidence="1" id="KW-0547">Nucleotide-binding</keyword>
<dbReference type="GO" id="GO:0003924">
    <property type="term" value="F:GTPase activity"/>
    <property type="evidence" value="ECO:0007669"/>
    <property type="project" value="InterPro"/>
</dbReference>
<evidence type="ECO:0000313" key="4">
    <source>
        <dbReference type="Proteomes" id="UP000091820"/>
    </source>
</evidence>
<dbReference type="InterPro" id="IPR027417">
    <property type="entry name" value="P-loop_NTPase"/>
</dbReference>
<dbReference type="PANTHER" id="PTHR24071:SF0">
    <property type="entry name" value="GTP-BINDING NUCLEAR PROTEIN RAN"/>
    <property type="match status" value="1"/>
</dbReference>
<reference evidence="4" key="1">
    <citation type="submission" date="2014-03" db="EMBL/GenBank/DDBJ databases">
        <authorList>
            <person name="Aksoy S."/>
            <person name="Warren W."/>
            <person name="Wilson R.K."/>
        </authorList>
    </citation>
    <scope>NUCLEOTIDE SEQUENCE [LARGE SCALE GENOMIC DNA]</scope>
    <source>
        <strain evidence="4">IAEA</strain>
    </source>
</reference>
<dbReference type="AlphaFoldDB" id="A0A1A9WJV6"/>
<reference evidence="3" key="2">
    <citation type="submission" date="2020-05" db="UniProtKB">
        <authorList>
            <consortium name="EnsemblMetazoa"/>
        </authorList>
    </citation>
    <scope>IDENTIFICATION</scope>
    <source>
        <strain evidence="3">IAEA</strain>
    </source>
</reference>
<dbReference type="InterPro" id="IPR002041">
    <property type="entry name" value="Ran_GTPase"/>
</dbReference>
<organism evidence="3 4">
    <name type="scientific">Glossina brevipalpis</name>
    <dbReference type="NCBI Taxonomy" id="37001"/>
    <lineage>
        <taxon>Eukaryota</taxon>
        <taxon>Metazoa</taxon>
        <taxon>Ecdysozoa</taxon>
        <taxon>Arthropoda</taxon>
        <taxon>Hexapoda</taxon>
        <taxon>Insecta</taxon>
        <taxon>Pterygota</taxon>
        <taxon>Neoptera</taxon>
        <taxon>Endopterygota</taxon>
        <taxon>Diptera</taxon>
        <taxon>Brachycera</taxon>
        <taxon>Muscomorpha</taxon>
        <taxon>Hippoboscoidea</taxon>
        <taxon>Glossinidae</taxon>
        <taxon>Glossina</taxon>
    </lineage>
</organism>
<sequence>MSGTELVKKNSVVYAVATIFRNIIMFDVTSRIRYKNLLHRYTDLIWACENIAIVLCGNMVDIKVRKLAIDFIRLSVSITKFEERPIPATLKRRTLFIFL</sequence>
<evidence type="ECO:0000313" key="3">
    <source>
        <dbReference type="EnsemblMetazoa" id="GBRI022380-PA"/>
    </source>
</evidence>
<evidence type="ECO:0000256" key="1">
    <source>
        <dbReference type="ARBA" id="ARBA00022741"/>
    </source>
</evidence>
<dbReference type="Gene3D" id="3.40.50.300">
    <property type="entry name" value="P-loop containing nucleotide triphosphate hydrolases"/>
    <property type="match status" value="1"/>
</dbReference>
<dbReference type="STRING" id="37001.A0A1A9WJV6"/>
<name>A0A1A9WJV6_9MUSC</name>
<keyword evidence="2" id="KW-0342">GTP-binding</keyword>
<proteinExistence type="predicted"/>
<dbReference type="VEuPathDB" id="VectorBase:GBRI022380"/>
<dbReference type="GO" id="GO:0006606">
    <property type="term" value="P:protein import into nucleus"/>
    <property type="evidence" value="ECO:0007669"/>
    <property type="project" value="TreeGrafter"/>
</dbReference>
<dbReference type="EnsemblMetazoa" id="GBRI022380-RA">
    <property type="protein sequence ID" value="GBRI022380-PA"/>
    <property type="gene ID" value="GBRI022380"/>
</dbReference>
<evidence type="ECO:0000256" key="2">
    <source>
        <dbReference type="ARBA" id="ARBA00023134"/>
    </source>
</evidence>
<dbReference type="GO" id="GO:0005737">
    <property type="term" value="C:cytoplasm"/>
    <property type="evidence" value="ECO:0007669"/>
    <property type="project" value="TreeGrafter"/>
</dbReference>